<evidence type="ECO:0000313" key="3">
    <source>
        <dbReference type="EMBL" id="JAA68672.1"/>
    </source>
</evidence>
<reference evidence="3" key="1">
    <citation type="submission" date="2012-12" db="EMBL/GenBank/DDBJ databases">
        <title>Identification and characterization of a phenylalanine ammonia-lyase gene family in Isatis indigotica Fort.</title>
        <authorList>
            <person name="Liu Q."/>
            <person name="Chen J."/>
            <person name="Zhou X."/>
            <person name="Di P."/>
            <person name="Xiao Y."/>
            <person name="Xuan H."/>
            <person name="Zhang L."/>
            <person name="Chen W."/>
        </authorList>
    </citation>
    <scope>NUCLEOTIDE SEQUENCE</scope>
    <source>
        <tissue evidence="3">Salivary gland</tissue>
    </source>
</reference>
<feature type="region of interest" description="Disordered" evidence="1">
    <location>
        <begin position="83"/>
        <end position="114"/>
    </location>
</feature>
<accession>A0A0K8RBZ7</accession>
<keyword evidence="2" id="KW-0732">Signal</keyword>
<evidence type="ECO:0000256" key="1">
    <source>
        <dbReference type="SAM" id="MobiDB-lite"/>
    </source>
</evidence>
<dbReference type="AlphaFoldDB" id="A0A0K8RBZ7"/>
<proteinExistence type="evidence at transcript level"/>
<evidence type="ECO:0000256" key="2">
    <source>
        <dbReference type="SAM" id="SignalP"/>
    </source>
</evidence>
<organism evidence="3">
    <name type="scientific">Ixodes ricinus</name>
    <name type="common">Common tick</name>
    <name type="synonym">Acarus ricinus</name>
    <dbReference type="NCBI Taxonomy" id="34613"/>
    <lineage>
        <taxon>Eukaryota</taxon>
        <taxon>Metazoa</taxon>
        <taxon>Ecdysozoa</taxon>
        <taxon>Arthropoda</taxon>
        <taxon>Chelicerata</taxon>
        <taxon>Arachnida</taxon>
        <taxon>Acari</taxon>
        <taxon>Parasitiformes</taxon>
        <taxon>Ixodida</taxon>
        <taxon>Ixodoidea</taxon>
        <taxon>Ixodidae</taxon>
        <taxon>Ixodinae</taxon>
        <taxon>Ixodes</taxon>
    </lineage>
</organism>
<feature type="compositionally biased region" description="Basic and acidic residues" evidence="1">
    <location>
        <begin position="84"/>
        <end position="94"/>
    </location>
</feature>
<dbReference type="EMBL" id="GADI01005136">
    <property type="protein sequence ID" value="JAA68672.1"/>
    <property type="molecule type" value="mRNA"/>
</dbReference>
<feature type="chain" id="PRO_5005517356" evidence="2">
    <location>
        <begin position="18"/>
        <end position="114"/>
    </location>
</feature>
<sequence length="114" mass="12243">MKTFFLVLLVVVPSCMASTGATTCGDNERPVLCRNWNERNVSCDEGSCYSPTPLSGCPVCVCFLDDNGGSDCETRCACSGGTLRQDDGKCRDPSDCPADSPGSKMTPDRMEDRK</sequence>
<feature type="signal peptide" evidence="2">
    <location>
        <begin position="1"/>
        <end position="17"/>
    </location>
</feature>
<protein>
    <submittedName>
        <fullName evidence="3">Putative til domain protein</fullName>
    </submittedName>
</protein>
<name>A0A0K8RBZ7_IXORI</name>